<dbReference type="Gene3D" id="3.10.490.10">
    <property type="entry name" value="Gamma-glutamyl cyclotransferase-like"/>
    <property type="match status" value="1"/>
</dbReference>
<gene>
    <name evidence="7" type="ORF">LTR62_004853</name>
</gene>
<evidence type="ECO:0000313" key="7">
    <source>
        <dbReference type="EMBL" id="KAK5111557.1"/>
    </source>
</evidence>
<dbReference type="PANTHER" id="PTHR12935:SF0">
    <property type="entry name" value="GAMMA-GLUTAMYLCYCLOTRANSFERASE"/>
    <property type="match status" value="1"/>
</dbReference>
<dbReference type="AlphaFoldDB" id="A0AAN7TLH0"/>
<feature type="binding site" evidence="4">
    <location>
        <position position="253"/>
    </location>
    <ligand>
        <name>substrate</name>
    </ligand>
</feature>
<evidence type="ECO:0000313" key="8">
    <source>
        <dbReference type="Proteomes" id="UP001310890"/>
    </source>
</evidence>
<reference evidence="7" key="1">
    <citation type="submission" date="2023-08" db="EMBL/GenBank/DDBJ databases">
        <title>Black Yeasts Isolated from many extreme environments.</title>
        <authorList>
            <person name="Coleine C."/>
            <person name="Stajich J.E."/>
            <person name="Selbmann L."/>
        </authorList>
    </citation>
    <scope>NUCLEOTIDE SEQUENCE</scope>
    <source>
        <strain evidence="7">CCFEE 5401</strain>
    </source>
</reference>
<dbReference type="EC" id="4.3.2.9" evidence="1"/>
<comment type="caution">
    <text evidence="7">The sequence shown here is derived from an EMBL/GenBank/DDBJ whole genome shotgun (WGS) entry which is preliminary data.</text>
</comment>
<accession>A0AAN7TLH0</accession>
<keyword evidence="6" id="KW-0812">Transmembrane</keyword>
<proteinExistence type="predicted"/>
<feature type="binding site" evidence="4">
    <location>
        <begin position="68"/>
        <end position="73"/>
    </location>
    <ligand>
        <name>substrate</name>
    </ligand>
</feature>
<organism evidence="7 8">
    <name type="scientific">Meristemomyces frigidus</name>
    <dbReference type="NCBI Taxonomy" id="1508187"/>
    <lineage>
        <taxon>Eukaryota</taxon>
        <taxon>Fungi</taxon>
        <taxon>Dikarya</taxon>
        <taxon>Ascomycota</taxon>
        <taxon>Pezizomycotina</taxon>
        <taxon>Dothideomycetes</taxon>
        <taxon>Dothideomycetidae</taxon>
        <taxon>Mycosphaerellales</taxon>
        <taxon>Teratosphaeriaceae</taxon>
        <taxon>Meristemomyces</taxon>
    </lineage>
</organism>
<dbReference type="GO" id="GO:0003839">
    <property type="term" value="F:gamma-glutamylcyclotransferase activity"/>
    <property type="evidence" value="ECO:0007669"/>
    <property type="project" value="UniProtKB-EC"/>
</dbReference>
<dbReference type="EMBL" id="JAVRRL010000038">
    <property type="protein sequence ID" value="KAK5111557.1"/>
    <property type="molecule type" value="Genomic_DNA"/>
</dbReference>
<feature type="transmembrane region" description="Helical" evidence="6">
    <location>
        <begin position="292"/>
        <end position="312"/>
    </location>
</feature>
<dbReference type="PANTHER" id="PTHR12935">
    <property type="entry name" value="GAMMA-GLUTAMYLCYCLOTRANSFERASE"/>
    <property type="match status" value="1"/>
</dbReference>
<feature type="region of interest" description="Disordered" evidence="5">
    <location>
        <begin position="114"/>
        <end position="152"/>
    </location>
</feature>
<keyword evidence="2" id="KW-0456">Lyase</keyword>
<protein>
    <recommendedName>
        <fullName evidence="1">gamma-glutamylcyclotransferase</fullName>
        <ecNumber evidence="1">4.3.2.9</ecNumber>
    </recommendedName>
</protein>
<evidence type="ECO:0000256" key="2">
    <source>
        <dbReference type="ARBA" id="ARBA00023239"/>
    </source>
</evidence>
<evidence type="ECO:0000256" key="4">
    <source>
        <dbReference type="PIRSR" id="PIRSR617939-2"/>
    </source>
</evidence>
<evidence type="ECO:0000256" key="1">
    <source>
        <dbReference type="ARBA" id="ARBA00012346"/>
    </source>
</evidence>
<evidence type="ECO:0000256" key="3">
    <source>
        <dbReference type="PIRSR" id="PIRSR617939-1"/>
    </source>
</evidence>
<keyword evidence="6" id="KW-1133">Transmembrane helix</keyword>
<feature type="active site" description="Proton acceptor" evidence="3">
    <location>
        <position position="183"/>
    </location>
</feature>
<dbReference type="Proteomes" id="UP001310890">
    <property type="component" value="Unassembled WGS sequence"/>
</dbReference>
<evidence type="ECO:0000256" key="5">
    <source>
        <dbReference type="SAM" id="MobiDB-lite"/>
    </source>
</evidence>
<name>A0AAN7TLH0_9PEZI</name>
<evidence type="ECO:0000256" key="6">
    <source>
        <dbReference type="SAM" id="Phobius"/>
    </source>
</evidence>
<sequence length="397" mass="43643">MATSPDRAIAAASSIQQLFRSSRKGQSHKPDALPPPTPARLQASLSETPYDLYEYLAQSTAQRSTVLYLAYGSNLSNETFRGKRGIKPISQINVQVPSLRMTFDLPGIPYSEPCFANSGTRDPDNDPPQHDSQLTSSDEKTPLLSAKDVSRKDEYHKNSWHKGLIGVVYECTPEDYAHIIATEGGGASYHDVLVDCHPFASADPTQPVLQNPTTPPFKAHTLFAPAAPPGKAPKNGGRLQRPDMSYAQPSARYLKLITDGADELGLPNEYQEYLHSIHPFTITSGKQRVGQFIFLAIWLPIVAFFFTTGQLFQDKSGRLPQWLVEFVGAIFKAVWGSYDGFFKPVFGDGERSIPDGGKDAVEDYGAVAKRERVRLSGIVGIRSEERDLEKAAAGDVR</sequence>
<dbReference type="InterPro" id="IPR017939">
    <property type="entry name" value="G-Glutamylcylcotransferase"/>
</dbReference>
<keyword evidence="6" id="KW-0472">Membrane</keyword>